<protein>
    <submittedName>
        <fullName evidence="1">Uncharacterized protein</fullName>
    </submittedName>
</protein>
<proteinExistence type="predicted"/>
<dbReference type="AlphaFoldDB" id="A0AAV0XPM9"/>
<accession>A0AAV0XPM9</accession>
<dbReference type="Proteomes" id="UP001160148">
    <property type="component" value="Unassembled WGS sequence"/>
</dbReference>
<comment type="caution">
    <text evidence="1">The sequence shown here is derived from an EMBL/GenBank/DDBJ whole genome shotgun (WGS) entry which is preliminary data.</text>
</comment>
<name>A0AAV0XPM9_9HEMI</name>
<dbReference type="EMBL" id="CARXXK010000005">
    <property type="protein sequence ID" value="CAI6369372.1"/>
    <property type="molecule type" value="Genomic_DNA"/>
</dbReference>
<keyword evidence="2" id="KW-1185">Reference proteome</keyword>
<organism evidence="1 2">
    <name type="scientific">Macrosiphum euphorbiae</name>
    <name type="common">potato aphid</name>
    <dbReference type="NCBI Taxonomy" id="13131"/>
    <lineage>
        <taxon>Eukaryota</taxon>
        <taxon>Metazoa</taxon>
        <taxon>Ecdysozoa</taxon>
        <taxon>Arthropoda</taxon>
        <taxon>Hexapoda</taxon>
        <taxon>Insecta</taxon>
        <taxon>Pterygota</taxon>
        <taxon>Neoptera</taxon>
        <taxon>Paraneoptera</taxon>
        <taxon>Hemiptera</taxon>
        <taxon>Sternorrhyncha</taxon>
        <taxon>Aphidomorpha</taxon>
        <taxon>Aphidoidea</taxon>
        <taxon>Aphididae</taxon>
        <taxon>Macrosiphini</taxon>
        <taxon>Macrosiphum</taxon>
    </lineage>
</organism>
<evidence type="ECO:0000313" key="2">
    <source>
        <dbReference type="Proteomes" id="UP001160148"/>
    </source>
</evidence>
<gene>
    <name evidence="1" type="ORF">MEUPH1_LOCUS23617</name>
</gene>
<reference evidence="1 2" key="1">
    <citation type="submission" date="2023-01" db="EMBL/GenBank/DDBJ databases">
        <authorList>
            <person name="Whitehead M."/>
        </authorList>
    </citation>
    <scope>NUCLEOTIDE SEQUENCE [LARGE SCALE GENOMIC DNA]</scope>
</reference>
<evidence type="ECO:0000313" key="1">
    <source>
        <dbReference type="EMBL" id="CAI6369372.1"/>
    </source>
</evidence>
<sequence length="81" mass="9149">MVNVARNGRYKKAFSKTPTINRITNDYETAATPHWCVTATPMRAAPSIVKYIFVSTTRVSCKTVAVGLDERRLFSLPRQFP</sequence>